<dbReference type="Gene3D" id="3.90.550.10">
    <property type="entry name" value="Spore Coat Polysaccharide Biosynthesis Protein SpsA, Chain A"/>
    <property type="match status" value="1"/>
</dbReference>
<evidence type="ECO:0000256" key="5">
    <source>
        <dbReference type="ARBA" id="ARBA00022989"/>
    </source>
</evidence>
<keyword evidence="6" id="KW-0472">Membrane</keyword>
<gene>
    <name evidence="8" type="ORF">FKV68_32060</name>
</gene>
<name>A0A859QLE5_9HYPH</name>
<dbReference type="PANTHER" id="PTHR43867:SF2">
    <property type="entry name" value="CELLULOSE SYNTHASE CATALYTIC SUBUNIT A [UDP-FORMING]"/>
    <property type="match status" value="1"/>
</dbReference>
<feature type="domain" description="Glycosyltransferase 2-like" evidence="7">
    <location>
        <begin position="194"/>
        <end position="382"/>
    </location>
</feature>
<sequence>MTRLSADDRTNTSQSDEPLLVPVLTGYRRAEYLLGAGLWLAALVHFWAWWLEPRHHLDTLGSVTVTAVLAWVTLLPGYFIAVFYRAAKPNGPLRLPVGSRVAMVVTKAPSEPFSIVSETLKAMLAQDVPHDTWLADEDPSEATLEWCRRHGVFVSTRKGRADYHRTSWPRRTRCKEGNLAFFYDHYGYDRYDFVAQLDADHVPEPGYLFEMLRPFADPRVGYVSAPSICDRNASESWAARGRLYAEASMHGSLQAGYNGGLAPLCIGSHYAVRTAALEEIGGLGPELAEDHSTTLMMNAAGWRGVHALEAIAHGDGPRTFGDLVTQEFQWSRSLVMLLLQYSPRLVGRLPLRLKFQFLFSQLWYPLFACFMALMFAMPIMALARGETFVAVTYPDFLAHFAPLSTILVLLAYRWRASSSFRPYDAKILSWECTLFLFARWPWALAGTLAAVRDWLTGSFVDFRVTPKGASEVDPLPFRVLAPYVVLAIAAVLPVLLVGDAANAKGFYLFAILNAAMYCLLLLVIVARHSKENAVAVPSRFHRPAMAAGLSALVALPGIATAEHGKDGLEALAWGAGHLRLFEERYAAAGAGQNGSNSRKIVFRPHWISVTAEQGNGGAH</sequence>
<keyword evidence="8" id="KW-0614">Plasmid</keyword>
<evidence type="ECO:0000313" key="9">
    <source>
        <dbReference type="Proteomes" id="UP000510721"/>
    </source>
</evidence>
<dbReference type="PANTHER" id="PTHR43867">
    <property type="entry name" value="CELLULOSE SYNTHASE CATALYTIC SUBUNIT A [UDP-FORMING]"/>
    <property type="match status" value="1"/>
</dbReference>
<geneLocation type="plasmid" evidence="9">
    <name>pemeittgr7c</name>
</geneLocation>
<keyword evidence="2" id="KW-0328">Glycosyltransferase</keyword>
<evidence type="ECO:0000259" key="7">
    <source>
        <dbReference type="Pfam" id="PF13632"/>
    </source>
</evidence>
<dbReference type="AlphaFoldDB" id="A0A859QLE5"/>
<dbReference type="InterPro" id="IPR029044">
    <property type="entry name" value="Nucleotide-diphossugar_trans"/>
</dbReference>
<keyword evidence="4" id="KW-0812">Transmembrane</keyword>
<dbReference type="CDD" id="cd06421">
    <property type="entry name" value="CESA_CelA_like"/>
    <property type="match status" value="1"/>
</dbReference>
<evidence type="ECO:0000313" key="8">
    <source>
        <dbReference type="EMBL" id="QLL65904.1"/>
    </source>
</evidence>
<evidence type="ECO:0000256" key="4">
    <source>
        <dbReference type="ARBA" id="ARBA00022692"/>
    </source>
</evidence>
<dbReference type="Pfam" id="PF13632">
    <property type="entry name" value="Glyco_trans_2_3"/>
    <property type="match status" value="1"/>
</dbReference>
<protein>
    <submittedName>
        <fullName evidence="8">Glycosyltransferase</fullName>
    </submittedName>
</protein>
<dbReference type="KEGG" id="emx:FKV68_32060"/>
<dbReference type="Proteomes" id="UP000510721">
    <property type="component" value="Plasmid pEmeITTGR7c"/>
</dbReference>
<comment type="subcellular location">
    <subcellularLocation>
        <location evidence="1">Membrane</location>
        <topology evidence="1">Multi-pass membrane protein</topology>
    </subcellularLocation>
</comment>
<proteinExistence type="predicted"/>
<dbReference type="RefSeq" id="WP_180942799.1">
    <property type="nucleotide sequence ID" value="NZ_CP041241.1"/>
</dbReference>
<organism evidence="8 9">
    <name type="scientific">Sinorhizobium mexicanum</name>
    <dbReference type="NCBI Taxonomy" id="375549"/>
    <lineage>
        <taxon>Bacteria</taxon>
        <taxon>Pseudomonadati</taxon>
        <taxon>Pseudomonadota</taxon>
        <taxon>Alphaproteobacteria</taxon>
        <taxon>Hyphomicrobiales</taxon>
        <taxon>Rhizobiaceae</taxon>
        <taxon>Sinorhizobium/Ensifer group</taxon>
        <taxon>Sinorhizobium</taxon>
    </lineage>
</organism>
<dbReference type="InterPro" id="IPR001173">
    <property type="entry name" value="Glyco_trans_2-like"/>
</dbReference>
<dbReference type="SUPFAM" id="SSF53448">
    <property type="entry name" value="Nucleotide-diphospho-sugar transferases"/>
    <property type="match status" value="1"/>
</dbReference>
<evidence type="ECO:0000256" key="3">
    <source>
        <dbReference type="ARBA" id="ARBA00022679"/>
    </source>
</evidence>
<dbReference type="EMBL" id="CP041241">
    <property type="protein sequence ID" value="QLL65904.1"/>
    <property type="molecule type" value="Genomic_DNA"/>
</dbReference>
<dbReference type="InterPro" id="IPR050321">
    <property type="entry name" value="Glycosyltr_2/OpgH_subfam"/>
</dbReference>
<keyword evidence="3 8" id="KW-0808">Transferase</keyword>
<keyword evidence="5" id="KW-1133">Transmembrane helix</keyword>
<evidence type="ECO:0000256" key="1">
    <source>
        <dbReference type="ARBA" id="ARBA00004141"/>
    </source>
</evidence>
<keyword evidence="9" id="KW-1185">Reference proteome</keyword>
<evidence type="ECO:0000256" key="2">
    <source>
        <dbReference type="ARBA" id="ARBA00022676"/>
    </source>
</evidence>
<reference evidence="8 9" key="1">
    <citation type="submission" date="2019-06" db="EMBL/GenBank/DDBJ databases">
        <title>Complete genome sequence of Ensifer mexicanus ITTG R7 isolated from nodules of Acacia angustissima (Mill.) Kuntze.</title>
        <authorList>
            <person name="Rincon-Rosales R."/>
            <person name="Rogel M.A."/>
            <person name="Guerrero G."/>
            <person name="Rincon-Molina C.I."/>
            <person name="Lopez-Lopez A."/>
            <person name="Martinez-Romero E."/>
        </authorList>
    </citation>
    <scope>NUCLEOTIDE SEQUENCE [LARGE SCALE GENOMIC DNA]</scope>
    <source>
        <strain evidence="8 9">ITTG R7</strain>
        <plasmid evidence="9">pemeittgr7c</plasmid>
    </source>
</reference>
<dbReference type="GO" id="GO:0005886">
    <property type="term" value="C:plasma membrane"/>
    <property type="evidence" value="ECO:0007669"/>
    <property type="project" value="TreeGrafter"/>
</dbReference>
<accession>A0A859QLE5</accession>
<dbReference type="GO" id="GO:0016758">
    <property type="term" value="F:hexosyltransferase activity"/>
    <property type="evidence" value="ECO:0007669"/>
    <property type="project" value="TreeGrafter"/>
</dbReference>
<evidence type="ECO:0000256" key="6">
    <source>
        <dbReference type="ARBA" id="ARBA00023136"/>
    </source>
</evidence>